<evidence type="ECO:0000313" key="3">
    <source>
        <dbReference type="EMBL" id="KAG5967581.1"/>
    </source>
</evidence>
<feature type="transmembrane region" description="Helical" evidence="1">
    <location>
        <begin position="41"/>
        <end position="62"/>
    </location>
</feature>
<gene>
    <name evidence="3" type="ORF">E4U56_000743</name>
    <name evidence="2" type="ORF">E4U57_001073</name>
</gene>
<protein>
    <submittedName>
        <fullName evidence="3">Uncharacterized protein</fullName>
    </submittedName>
</protein>
<evidence type="ECO:0000313" key="5">
    <source>
        <dbReference type="Proteomes" id="UP000784919"/>
    </source>
</evidence>
<dbReference type="AlphaFoldDB" id="A0A9P7MSE0"/>
<comment type="caution">
    <text evidence="3">The sequence shown here is derived from an EMBL/GenBank/DDBJ whole genome shotgun (WGS) entry which is preliminary data.</text>
</comment>
<keyword evidence="1" id="KW-0472">Membrane</keyword>
<keyword evidence="1" id="KW-1133">Transmembrane helix</keyword>
<dbReference type="OrthoDB" id="2391627at2759"/>
<dbReference type="PANTHER" id="PTHR28254:SF1">
    <property type="entry name" value="CYTOCHROME B-C1 COMPLEX SUBUNIT 10, MITOCHONDRIAL"/>
    <property type="match status" value="1"/>
</dbReference>
<dbReference type="GO" id="GO:0006122">
    <property type="term" value="P:mitochondrial electron transport, ubiquinol to cytochrome c"/>
    <property type="evidence" value="ECO:0007669"/>
    <property type="project" value="InterPro"/>
</dbReference>
<proteinExistence type="predicted"/>
<dbReference type="EMBL" id="SRPS01000118">
    <property type="protein sequence ID" value="KAG5967581.1"/>
    <property type="molecule type" value="Genomic_DNA"/>
</dbReference>
<name>A0A9P7MSE0_9HYPO</name>
<dbReference type="Proteomes" id="UP000742024">
    <property type="component" value="Unassembled WGS sequence"/>
</dbReference>
<organism evidence="3 5">
    <name type="scientific">Claviceps arundinis</name>
    <dbReference type="NCBI Taxonomy" id="1623583"/>
    <lineage>
        <taxon>Eukaryota</taxon>
        <taxon>Fungi</taxon>
        <taxon>Dikarya</taxon>
        <taxon>Ascomycota</taxon>
        <taxon>Pezizomycotina</taxon>
        <taxon>Sordariomycetes</taxon>
        <taxon>Hypocreomycetidae</taxon>
        <taxon>Hypocreales</taxon>
        <taxon>Clavicipitaceae</taxon>
        <taxon>Claviceps</taxon>
    </lineage>
</organism>
<dbReference type="PANTHER" id="PTHR28254">
    <property type="entry name" value="CYTOCHROME B-C1 COMPLEX SUBUNIT 10"/>
    <property type="match status" value="1"/>
</dbReference>
<dbReference type="Pfam" id="PF09796">
    <property type="entry name" value="QCR10"/>
    <property type="match status" value="1"/>
</dbReference>
<dbReference type="InterPro" id="IPR019182">
    <property type="entry name" value="Cytochrome_b-c1_su10_fun"/>
</dbReference>
<keyword evidence="1" id="KW-0812">Transmembrane</keyword>
<evidence type="ECO:0000256" key="1">
    <source>
        <dbReference type="SAM" id="Phobius"/>
    </source>
</evidence>
<sequence length="89" mass="9594">MASQTPIRAAAYKSPYGPKYALQPNLNGANFTTISRTALKAGSFGGAAVVAVLLFTSSIPIVKRDVLQNFPLVGRYFVKPEVHPQDNPF</sequence>
<keyword evidence="4" id="KW-1185">Reference proteome</keyword>
<dbReference type="GO" id="GO:0005739">
    <property type="term" value="C:mitochondrion"/>
    <property type="evidence" value="ECO:0007669"/>
    <property type="project" value="GOC"/>
</dbReference>
<reference evidence="3 4" key="1">
    <citation type="journal article" date="2020" name="bioRxiv">
        <title>Whole genome comparisons of ergot fungi reveals the divergence and evolution of species within the genus Claviceps are the result of varying mechanisms driving genome evolution and host range expansion.</title>
        <authorList>
            <person name="Wyka S.A."/>
            <person name="Mondo S.J."/>
            <person name="Liu M."/>
            <person name="Dettman J."/>
            <person name="Nalam V."/>
            <person name="Broders K.D."/>
        </authorList>
    </citation>
    <scope>NUCLEOTIDE SEQUENCE</scope>
    <source>
        <strain evidence="3">CCC 1102</strain>
        <strain evidence="2 4">LM583</strain>
    </source>
</reference>
<dbReference type="Proteomes" id="UP000784919">
    <property type="component" value="Unassembled WGS sequence"/>
</dbReference>
<accession>A0A9P7MSE0</accession>
<evidence type="ECO:0000313" key="4">
    <source>
        <dbReference type="Proteomes" id="UP000742024"/>
    </source>
</evidence>
<evidence type="ECO:0000313" key="2">
    <source>
        <dbReference type="EMBL" id="KAG5958841.1"/>
    </source>
</evidence>
<dbReference type="EMBL" id="SRPR01000136">
    <property type="protein sequence ID" value="KAG5958841.1"/>
    <property type="molecule type" value="Genomic_DNA"/>
</dbReference>